<sequence>MPRCALWLDDFYQCEDEDSDDEDERRRVRQRIIARAMFFSGDEGVTLDAQQTMHTDGRSSGKARQPRFGDLASEQKHLQWRHSSLNKQWKLLLHEMADDTRVKGTWSSIEFRKCFGISRPVFDILYVETGKDKKFKDSQWHDGTRGIPSQPLIQKVAGAMSMLTNDLTAKIAGQLSGVGKSTMQAFFPKWMLWLRETQSLKHIYLPEGAHLRKTMMCYAKLGFPGAMCSTDGVHVLWAKCPSAWKWIHIGEKKSPSRVYNISVGPNTEIFYVPDASFPGRTNDKTGARTHKLLLGLQERTLYSDVSFDLYNEKGEQFKEYGPYSLTDGGYHHWRSMQFPSKHATPFTTKALQSKRLESVRKDSECAFGRSLKGRCRMLAGKVRIFDLRTLDACVHVACMLHNMQLRHDELDTIGHEEKHWIQPNFDIDNVRMARRDANEADRHEGFEPEDRAERDPGWSALRDKLVTHWPQLNYPLLPQTPAQPPLPHQLGP</sequence>
<dbReference type="AlphaFoldDB" id="A0AB34KAN8"/>
<evidence type="ECO:0000313" key="2">
    <source>
        <dbReference type="EMBL" id="KAL1530959.1"/>
    </source>
</evidence>
<proteinExistence type="predicted"/>
<feature type="region of interest" description="Disordered" evidence="1">
    <location>
        <begin position="436"/>
        <end position="456"/>
    </location>
</feature>
<reference evidence="2 3" key="1">
    <citation type="journal article" date="2024" name="Science">
        <title>Giant polyketide synthase enzymes in the biosynthesis of giant marine polyether toxins.</title>
        <authorList>
            <person name="Fallon T.R."/>
            <person name="Shende V.V."/>
            <person name="Wierzbicki I.H."/>
            <person name="Pendleton A.L."/>
            <person name="Watervoot N.F."/>
            <person name="Auber R.P."/>
            <person name="Gonzalez D.J."/>
            <person name="Wisecaver J.H."/>
            <person name="Moore B.S."/>
        </authorList>
    </citation>
    <scope>NUCLEOTIDE SEQUENCE [LARGE SCALE GENOMIC DNA]</scope>
    <source>
        <strain evidence="2 3">12B1</strain>
    </source>
</reference>
<dbReference type="PANTHER" id="PTHR47150:SF7">
    <property type="entry name" value="NUCLEASE"/>
    <property type="match status" value="1"/>
</dbReference>
<dbReference type="Pfam" id="PF04827">
    <property type="entry name" value="Plant_tran"/>
    <property type="match status" value="1"/>
</dbReference>
<dbReference type="InterPro" id="IPR006912">
    <property type="entry name" value="Harbinger_derived_prot"/>
</dbReference>
<keyword evidence="3" id="KW-1185">Reference proteome</keyword>
<organism evidence="2 3">
    <name type="scientific">Prymnesium parvum</name>
    <name type="common">Toxic golden alga</name>
    <dbReference type="NCBI Taxonomy" id="97485"/>
    <lineage>
        <taxon>Eukaryota</taxon>
        <taxon>Haptista</taxon>
        <taxon>Haptophyta</taxon>
        <taxon>Prymnesiophyceae</taxon>
        <taxon>Prymnesiales</taxon>
        <taxon>Prymnesiaceae</taxon>
        <taxon>Prymnesium</taxon>
    </lineage>
</organism>
<dbReference type="EMBL" id="JBGBPQ010000001">
    <property type="protein sequence ID" value="KAL1530959.1"/>
    <property type="molecule type" value="Genomic_DNA"/>
</dbReference>
<dbReference type="Proteomes" id="UP001515480">
    <property type="component" value="Unassembled WGS sequence"/>
</dbReference>
<evidence type="ECO:0000313" key="3">
    <source>
        <dbReference type="Proteomes" id="UP001515480"/>
    </source>
</evidence>
<gene>
    <name evidence="2" type="ORF">AB1Y20_001850</name>
</gene>
<dbReference type="PANTHER" id="PTHR47150">
    <property type="entry name" value="OS12G0169200 PROTEIN"/>
    <property type="match status" value="1"/>
</dbReference>
<accession>A0AB34KAN8</accession>
<evidence type="ECO:0000256" key="1">
    <source>
        <dbReference type="SAM" id="MobiDB-lite"/>
    </source>
</evidence>
<evidence type="ECO:0008006" key="4">
    <source>
        <dbReference type="Google" id="ProtNLM"/>
    </source>
</evidence>
<protein>
    <recommendedName>
        <fullName evidence="4">DDE Tnp4 domain-containing protein</fullName>
    </recommendedName>
</protein>
<name>A0AB34KAN8_PRYPA</name>
<comment type="caution">
    <text evidence="2">The sequence shown here is derived from an EMBL/GenBank/DDBJ whole genome shotgun (WGS) entry which is preliminary data.</text>
</comment>